<reference evidence="2 3" key="1">
    <citation type="submission" date="2020-02" db="EMBL/GenBank/DDBJ databases">
        <title>Draft genome sequence of Haematococcus lacustris strain NIES-144.</title>
        <authorList>
            <person name="Morimoto D."/>
            <person name="Nakagawa S."/>
            <person name="Yoshida T."/>
            <person name="Sawayama S."/>
        </authorList>
    </citation>
    <scope>NUCLEOTIDE SEQUENCE [LARGE SCALE GENOMIC DNA]</scope>
    <source>
        <strain evidence="2 3">NIES-144</strain>
    </source>
</reference>
<proteinExistence type="predicted"/>
<protein>
    <submittedName>
        <fullName evidence="2">Uncharacterized protein</fullName>
    </submittedName>
</protein>
<gene>
    <name evidence="2" type="ORF">HaLaN_06578</name>
</gene>
<dbReference type="EMBL" id="BLLF01000377">
    <property type="protein sequence ID" value="GFH11133.1"/>
    <property type="molecule type" value="Genomic_DNA"/>
</dbReference>
<evidence type="ECO:0000256" key="1">
    <source>
        <dbReference type="SAM" id="MobiDB-lite"/>
    </source>
</evidence>
<organism evidence="2 3">
    <name type="scientific">Haematococcus lacustris</name>
    <name type="common">Green alga</name>
    <name type="synonym">Haematococcus pluvialis</name>
    <dbReference type="NCBI Taxonomy" id="44745"/>
    <lineage>
        <taxon>Eukaryota</taxon>
        <taxon>Viridiplantae</taxon>
        <taxon>Chlorophyta</taxon>
        <taxon>core chlorophytes</taxon>
        <taxon>Chlorophyceae</taxon>
        <taxon>CS clade</taxon>
        <taxon>Chlamydomonadales</taxon>
        <taxon>Haematococcaceae</taxon>
        <taxon>Haematococcus</taxon>
    </lineage>
</organism>
<evidence type="ECO:0000313" key="2">
    <source>
        <dbReference type="EMBL" id="GFH11133.1"/>
    </source>
</evidence>
<comment type="caution">
    <text evidence="2">The sequence shown here is derived from an EMBL/GenBank/DDBJ whole genome shotgun (WGS) entry which is preliminary data.</text>
</comment>
<evidence type="ECO:0000313" key="3">
    <source>
        <dbReference type="Proteomes" id="UP000485058"/>
    </source>
</evidence>
<name>A0A699YLZ2_HAELA</name>
<accession>A0A699YLZ2</accession>
<feature type="compositionally biased region" description="Polar residues" evidence="1">
    <location>
        <begin position="17"/>
        <end position="28"/>
    </location>
</feature>
<dbReference type="Proteomes" id="UP000485058">
    <property type="component" value="Unassembled WGS sequence"/>
</dbReference>
<sequence length="93" mass="10009">MFGQQSIERFTFLTRSLSPGQRVQQQTPAAAGSSEAAKSTTKADPNPGCGDAQVDQYFRTAQPQSRGTLGSCRNPKAHCRCLGTRMGRCQSCP</sequence>
<dbReference type="AlphaFoldDB" id="A0A699YLZ2"/>
<feature type="region of interest" description="Disordered" evidence="1">
    <location>
        <begin position="17"/>
        <end position="53"/>
    </location>
</feature>
<keyword evidence="3" id="KW-1185">Reference proteome</keyword>